<name>A0ABP9CEY9_9FLAO</name>
<organism evidence="1 2">
    <name type="scientific">Litoribaculum gwangyangense</name>
    <dbReference type="NCBI Taxonomy" id="1130722"/>
    <lineage>
        <taxon>Bacteria</taxon>
        <taxon>Pseudomonadati</taxon>
        <taxon>Bacteroidota</taxon>
        <taxon>Flavobacteriia</taxon>
        <taxon>Flavobacteriales</taxon>
        <taxon>Flavobacteriaceae</taxon>
        <taxon>Litoribaculum</taxon>
    </lineage>
</organism>
<dbReference type="SUPFAM" id="SSF56935">
    <property type="entry name" value="Porins"/>
    <property type="match status" value="1"/>
</dbReference>
<keyword evidence="2" id="KW-1185">Reference proteome</keyword>
<dbReference type="EMBL" id="BAABJW010000002">
    <property type="protein sequence ID" value="GAA4807255.1"/>
    <property type="molecule type" value="Genomic_DNA"/>
</dbReference>
<dbReference type="Pfam" id="PF10677">
    <property type="entry name" value="DUF2490"/>
    <property type="match status" value="1"/>
</dbReference>
<protein>
    <submittedName>
        <fullName evidence="1">DUF2490 domain-containing protein</fullName>
    </submittedName>
</protein>
<dbReference type="Proteomes" id="UP001501433">
    <property type="component" value="Unassembled WGS sequence"/>
</dbReference>
<evidence type="ECO:0000313" key="1">
    <source>
        <dbReference type="EMBL" id="GAA4807255.1"/>
    </source>
</evidence>
<accession>A0ABP9CEY9</accession>
<dbReference type="InterPro" id="IPR019619">
    <property type="entry name" value="DUF2490"/>
</dbReference>
<comment type="caution">
    <text evidence="1">The sequence shown here is derived from an EMBL/GenBank/DDBJ whole genome shotgun (WGS) entry which is preliminary data.</text>
</comment>
<sequence>MFIVLTFSISIYSQPTPEKKLGAWYMLDANHKVSEAFSIKTGFQLRTFEVFDNMNVLFYYTGINYHLNKKTTLTFAYCYLDIDRTFIISGENHLYENRPYEQISYRHKISNLPIYHRLRLEHRFLNFKRTNSLNNRFRYKLGTKIELNKTFFMNVNNEFFANLEGKVFTENRFYAALGINIFDDDNIQIGYLNHEINKQNLNRIQVGLFFKTDLRKGK</sequence>
<evidence type="ECO:0000313" key="2">
    <source>
        <dbReference type="Proteomes" id="UP001501433"/>
    </source>
</evidence>
<proteinExistence type="predicted"/>
<reference evidence="2" key="1">
    <citation type="journal article" date="2019" name="Int. J. Syst. Evol. Microbiol.">
        <title>The Global Catalogue of Microorganisms (GCM) 10K type strain sequencing project: providing services to taxonomists for standard genome sequencing and annotation.</title>
        <authorList>
            <consortium name="The Broad Institute Genomics Platform"/>
            <consortium name="The Broad Institute Genome Sequencing Center for Infectious Disease"/>
            <person name="Wu L."/>
            <person name="Ma J."/>
        </authorList>
    </citation>
    <scope>NUCLEOTIDE SEQUENCE [LARGE SCALE GENOMIC DNA]</scope>
    <source>
        <strain evidence="2">JCM 18325</strain>
    </source>
</reference>
<gene>
    <name evidence="1" type="ORF">GCM10023330_12230</name>
</gene>